<sequence>MSLKNDISRNRSQISLFSSGHIVKPQVAKGELLGGAPCELTCQLHMKFTVDTGQQGGRFHVDMKESERGEAETWVTFIATRWPAAPILKVGGVIG</sequence>
<name>A0A0G4H062_9ALVE</name>
<organism evidence="1">
    <name type="scientific">Chromera velia CCMP2878</name>
    <dbReference type="NCBI Taxonomy" id="1169474"/>
    <lineage>
        <taxon>Eukaryota</taxon>
        <taxon>Sar</taxon>
        <taxon>Alveolata</taxon>
        <taxon>Colpodellida</taxon>
        <taxon>Chromeraceae</taxon>
        <taxon>Chromera</taxon>
    </lineage>
</organism>
<dbReference type="EMBL" id="CDMZ01001743">
    <property type="protein sequence ID" value="CEM36935.1"/>
    <property type="molecule type" value="Genomic_DNA"/>
</dbReference>
<reference evidence="1" key="1">
    <citation type="submission" date="2014-11" db="EMBL/GenBank/DDBJ databases">
        <authorList>
            <person name="Otto D Thomas"/>
            <person name="Naeem Raeece"/>
        </authorList>
    </citation>
    <scope>NUCLEOTIDE SEQUENCE</scope>
</reference>
<protein>
    <submittedName>
        <fullName evidence="1">Uncharacterized protein</fullName>
    </submittedName>
</protein>
<dbReference type="VEuPathDB" id="CryptoDB:Cvel_5490"/>
<accession>A0A0G4H062</accession>
<gene>
    <name evidence="1" type="ORF">Cvel_5490</name>
</gene>
<proteinExistence type="predicted"/>
<dbReference type="AlphaFoldDB" id="A0A0G4H062"/>
<evidence type="ECO:0000313" key="1">
    <source>
        <dbReference type="EMBL" id="CEM36935.1"/>
    </source>
</evidence>